<accession>A0A7S1UWG8</accession>
<dbReference type="SMART" id="SM00028">
    <property type="entry name" value="TPR"/>
    <property type="match status" value="6"/>
</dbReference>
<dbReference type="InterPro" id="IPR011990">
    <property type="entry name" value="TPR-like_helical_dom_sf"/>
</dbReference>
<dbReference type="Pfam" id="PF13424">
    <property type="entry name" value="TPR_12"/>
    <property type="match status" value="1"/>
</dbReference>
<feature type="region of interest" description="Disordered" evidence="3">
    <location>
        <begin position="350"/>
        <end position="513"/>
    </location>
</feature>
<feature type="compositionally biased region" description="Basic and acidic residues" evidence="3">
    <location>
        <begin position="350"/>
        <end position="362"/>
    </location>
</feature>
<organism evidence="4">
    <name type="scientific">Grammatophora oceanica</name>
    <dbReference type="NCBI Taxonomy" id="210454"/>
    <lineage>
        <taxon>Eukaryota</taxon>
        <taxon>Sar</taxon>
        <taxon>Stramenopiles</taxon>
        <taxon>Ochrophyta</taxon>
        <taxon>Bacillariophyta</taxon>
        <taxon>Fragilariophyceae</taxon>
        <taxon>Fragilariophycidae</taxon>
        <taxon>Rhabdonematales</taxon>
        <taxon>Grammatophoraceae</taxon>
        <taxon>Grammatophora</taxon>
    </lineage>
</organism>
<evidence type="ECO:0008006" key="5">
    <source>
        <dbReference type="Google" id="ProtNLM"/>
    </source>
</evidence>
<keyword evidence="1" id="KW-0677">Repeat</keyword>
<evidence type="ECO:0000256" key="3">
    <source>
        <dbReference type="SAM" id="MobiDB-lite"/>
    </source>
</evidence>
<reference evidence="4" key="1">
    <citation type="submission" date="2021-01" db="EMBL/GenBank/DDBJ databases">
        <authorList>
            <person name="Corre E."/>
            <person name="Pelletier E."/>
            <person name="Niang G."/>
            <person name="Scheremetjew M."/>
            <person name="Finn R."/>
            <person name="Kale V."/>
            <person name="Holt S."/>
            <person name="Cochrane G."/>
            <person name="Meng A."/>
            <person name="Brown T."/>
            <person name="Cohen L."/>
        </authorList>
    </citation>
    <scope>NUCLEOTIDE SEQUENCE</scope>
    <source>
        <strain evidence="4">CCMP 410</strain>
    </source>
</reference>
<sequence length="513" mass="57019">MGNYIITGNTIDLSTLFEAVDSAAISKEDATEALERLQHALDTNKSDHQRHPDSTLGVAQISEAMGKLHWQIGDLEVSLEKFQMALDIRKQRIPNSILLATTHHQVGQLQQSMGKLEDALSNYSSASRIIRQEDPNSLLMADNYNHMGLILKMKGDLLQALKSYRLSLGLKKALAPDSLTLCITYVNIGHLMRQLDCIEDAMHCNEHALRILRLTAPTSRLAAVVFCNTAELFLEMNKPSSALVAYTHAVDIEEERIKEDTGVGGVEYSLIVANVYTKMGHIYRSHYKRKERALQLYRRAQSIYQKQPKATLPLADACDNVASMLGKDDYERDILMRQAVAIRRRIAEVKEEGDDEQGHRVESPVSAYSWSECVDDDDEKDEEPVSDEDEEQPEGRRISVPRIAVSGMEDDDDDKRSSVENLLTRAGKLALKRRSSSTRSSSPACSVGSSSSSQSSDRSIGYGTDDDMSATSSANDDDSASTWEASNTGLRKKSPHTNTHFVDASMDDGLEFR</sequence>
<gene>
    <name evidence="4" type="ORF">GOCE00092_LOCUS9612</name>
</gene>
<dbReference type="Gene3D" id="1.25.40.10">
    <property type="entry name" value="Tetratricopeptide repeat domain"/>
    <property type="match status" value="2"/>
</dbReference>
<dbReference type="EMBL" id="HBGK01019056">
    <property type="protein sequence ID" value="CAD9280702.1"/>
    <property type="molecule type" value="Transcribed_RNA"/>
</dbReference>
<dbReference type="AlphaFoldDB" id="A0A7S1UWG8"/>
<keyword evidence="2" id="KW-0802">TPR repeat</keyword>
<feature type="compositionally biased region" description="Low complexity" evidence="3">
    <location>
        <begin position="437"/>
        <end position="459"/>
    </location>
</feature>
<dbReference type="SUPFAM" id="SSF48452">
    <property type="entry name" value="TPR-like"/>
    <property type="match status" value="1"/>
</dbReference>
<evidence type="ECO:0000256" key="1">
    <source>
        <dbReference type="ARBA" id="ARBA00022737"/>
    </source>
</evidence>
<evidence type="ECO:0000313" key="4">
    <source>
        <dbReference type="EMBL" id="CAD9280702.1"/>
    </source>
</evidence>
<feature type="compositionally biased region" description="Acidic residues" evidence="3">
    <location>
        <begin position="373"/>
        <end position="392"/>
    </location>
</feature>
<evidence type="ECO:0000256" key="2">
    <source>
        <dbReference type="ARBA" id="ARBA00022803"/>
    </source>
</evidence>
<dbReference type="PANTHER" id="PTHR45641">
    <property type="entry name" value="TETRATRICOPEPTIDE REPEAT PROTEIN (AFU_ORTHOLOGUE AFUA_6G03870)"/>
    <property type="match status" value="1"/>
</dbReference>
<proteinExistence type="predicted"/>
<name>A0A7S1UWG8_9STRA</name>
<protein>
    <recommendedName>
        <fullName evidence="5">MalT-like TPR region domain-containing protein</fullName>
    </recommendedName>
</protein>
<dbReference type="PANTHER" id="PTHR45641:SF19">
    <property type="entry name" value="NEPHROCYSTIN-3"/>
    <property type="match status" value="1"/>
</dbReference>
<dbReference type="InterPro" id="IPR019734">
    <property type="entry name" value="TPR_rpt"/>
</dbReference>